<proteinExistence type="predicted"/>
<dbReference type="OrthoDB" id="5917408at2"/>
<dbReference type="HOGENOM" id="CLU_1500490_0_0_6"/>
<dbReference type="GeneID" id="28542265"/>
<sequence>MSAYIKFPKDTFNQTTPISYGDDEQDVMIDQVIYDYILKYSENSSEAQELLSLLIAENKAFIEKARQSSDIKESRTDYVVNLMSSTLLNVSPIPLEAHQAVNICFENLIFQCGKTVTHTFSIPAFIMSMVNQEDVKKVINSELSHIDACDFKFDLFNNYIRGILFSRLFENKITADNWV</sequence>
<protein>
    <submittedName>
        <fullName evidence="1">Uncharacterized protein</fullName>
    </submittedName>
</protein>
<dbReference type="Proteomes" id="UP000032427">
    <property type="component" value="Chromosome 2"/>
</dbReference>
<evidence type="ECO:0000313" key="2">
    <source>
        <dbReference type="Proteomes" id="UP000032427"/>
    </source>
</evidence>
<dbReference type="PATRIC" id="fig|80852.17.peg.2750"/>
<gene>
    <name evidence="1" type="ORF">AWOD_II_0017</name>
</gene>
<accession>A0A090I5L9</accession>
<dbReference type="KEGG" id="awd:AWOD_II_0017"/>
<reference evidence="2" key="1">
    <citation type="submission" date="2014-09" db="EMBL/GenBank/DDBJ databases">
        <authorList>
            <person name="Hjerde E."/>
        </authorList>
    </citation>
    <scope>NUCLEOTIDE SEQUENCE [LARGE SCALE GENOMIC DNA]</scope>
    <source>
        <strain evidence="2">06/09/139</strain>
    </source>
</reference>
<organism evidence="1 2">
    <name type="scientific">Aliivibrio wodanis</name>
    <dbReference type="NCBI Taxonomy" id="80852"/>
    <lineage>
        <taxon>Bacteria</taxon>
        <taxon>Pseudomonadati</taxon>
        <taxon>Pseudomonadota</taxon>
        <taxon>Gammaproteobacteria</taxon>
        <taxon>Vibrionales</taxon>
        <taxon>Vibrionaceae</taxon>
        <taxon>Aliivibrio</taxon>
    </lineage>
</organism>
<name>A0A090I5L9_9GAMM</name>
<dbReference type="EMBL" id="LN554847">
    <property type="protein sequence ID" value="CED56676.1"/>
    <property type="molecule type" value="Genomic_DNA"/>
</dbReference>
<keyword evidence="2" id="KW-1185">Reference proteome</keyword>
<evidence type="ECO:0000313" key="1">
    <source>
        <dbReference type="EMBL" id="CED56676.1"/>
    </source>
</evidence>
<dbReference type="AlphaFoldDB" id="A0A090I5L9"/>